<dbReference type="Proteomes" id="UP001287059">
    <property type="component" value="Unassembled WGS sequence"/>
</dbReference>
<evidence type="ECO:0000313" key="4">
    <source>
        <dbReference type="Proteomes" id="UP001287059"/>
    </source>
</evidence>
<evidence type="ECO:0000313" key="3">
    <source>
        <dbReference type="EMBL" id="MDX8478018.1"/>
    </source>
</evidence>
<dbReference type="RefSeq" id="WP_320286443.1">
    <property type="nucleotide sequence ID" value="NZ_JAVIIW010000005.1"/>
</dbReference>
<dbReference type="EMBL" id="JAVIIW010000005">
    <property type="protein sequence ID" value="MDX8478018.1"/>
    <property type="molecule type" value="Genomic_DNA"/>
</dbReference>
<name>A0ABU4XTH5_9HYPH</name>
<keyword evidence="2" id="KW-0732">Signal</keyword>
<gene>
    <name evidence="3" type="ORF">RFN28_05930</name>
</gene>
<keyword evidence="4" id="KW-1185">Reference proteome</keyword>
<sequence>MACFAFTCSIVLACAGAAAGGAHGGGHDAGGHHGQDGGHDDGSHNDEGHNGGPNKGPGGDPGDPTSDPPSDDDGISTIATGGVSPPSAAKAATVDPSSDGRQSLDLPPALQPSEDIAISPAVYPIEALPGVPDNVVRACQDAIEQAAVQFGATSVRVSSAGPIHRLSPDTISAPIQVSIDYAHQGSVETRQSPVGCELNARGSVVGLT</sequence>
<comment type="caution">
    <text evidence="3">The sequence shown here is derived from an EMBL/GenBank/DDBJ whole genome shotgun (WGS) entry which is preliminary data.</text>
</comment>
<feature type="compositionally biased region" description="Gly residues" evidence="1">
    <location>
        <begin position="50"/>
        <end position="61"/>
    </location>
</feature>
<accession>A0ABU4XTH5</accession>
<organism evidence="3 4">
    <name type="scientific">Mesorhizobium album</name>
    <dbReference type="NCBI Taxonomy" id="3072314"/>
    <lineage>
        <taxon>Bacteria</taxon>
        <taxon>Pseudomonadati</taxon>
        <taxon>Pseudomonadota</taxon>
        <taxon>Alphaproteobacteria</taxon>
        <taxon>Hyphomicrobiales</taxon>
        <taxon>Phyllobacteriaceae</taxon>
        <taxon>Mesorhizobium</taxon>
    </lineage>
</organism>
<feature type="region of interest" description="Disordered" evidence="1">
    <location>
        <begin position="19"/>
        <end position="111"/>
    </location>
</feature>
<protein>
    <submittedName>
        <fullName evidence="3">Uncharacterized protein</fullName>
    </submittedName>
</protein>
<reference evidence="3 4" key="1">
    <citation type="submission" date="2023-08" db="EMBL/GenBank/DDBJ databases">
        <title>Implementing the SeqCode for naming new Mesorhizobium species isolated from Vachellia karroo root nodules.</title>
        <authorList>
            <person name="Van Lill M."/>
        </authorList>
    </citation>
    <scope>NUCLEOTIDE SEQUENCE [LARGE SCALE GENOMIC DNA]</scope>
    <source>
        <strain evidence="3 4">VK24D</strain>
    </source>
</reference>
<feature type="compositionally biased region" description="Basic and acidic residues" evidence="1">
    <location>
        <begin position="25"/>
        <end position="49"/>
    </location>
</feature>
<proteinExistence type="predicted"/>
<feature type="signal peptide" evidence="2">
    <location>
        <begin position="1"/>
        <end position="24"/>
    </location>
</feature>
<evidence type="ECO:0000256" key="2">
    <source>
        <dbReference type="SAM" id="SignalP"/>
    </source>
</evidence>
<feature type="chain" id="PRO_5045372250" evidence="2">
    <location>
        <begin position="25"/>
        <end position="208"/>
    </location>
</feature>
<evidence type="ECO:0000256" key="1">
    <source>
        <dbReference type="SAM" id="MobiDB-lite"/>
    </source>
</evidence>